<evidence type="ECO:0000313" key="2">
    <source>
        <dbReference type="Proteomes" id="UP000183050"/>
    </source>
</evidence>
<accession>A0A1L3Z8Z6</accession>
<proteinExistence type="predicted"/>
<gene>
    <name evidence="1" type="ORF">BMW22_10680</name>
</gene>
<dbReference type="Proteomes" id="UP000183050">
    <property type="component" value="Chromosome"/>
</dbReference>
<sequence length="89" mass="10473">MKHRRSIELAPPDSHAVEIEKETLSTLPRWYIIHARCRRCRHETSIGRQEIARRYGRDLSLAKLARRLKCRGCGNRSDNVLLLQKLPRD</sequence>
<name>A0A1L3Z8Z6_RHILE</name>
<protein>
    <submittedName>
        <fullName evidence="1">Uncharacterized protein</fullName>
    </submittedName>
</protein>
<organism evidence="1 2">
    <name type="scientific">Rhizobium leguminosarum</name>
    <dbReference type="NCBI Taxonomy" id="384"/>
    <lineage>
        <taxon>Bacteria</taxon>
        <taxon>Pseudomonadati</taxon>
        <taxon>Pseudomonadota</taxon>
        <taxon>Alphaproteobacteria</taxon>
        <taxon>Hyphomicrobiales</taxon>
        <taxon>Rhizobiaceae</taxon>
        <taxon>Rhizobium/Agrobacterium group</taxon>
        <taxon>Rhizobium</taxon>
    </lineage>
</organism>
<dbReference type="AlphaFoldDB" id="A0A1L3Z8Z6"/>
<dbReference type="EMBL" id="CP018228">
    <property type="protein sequence ID" value="API52031.1"/>
    <property type="molecule type" value="Genomic_DNA"/>
</dbReference>
<evidence type="ECO:0000313" key="1">
    <source>
        <dbReference type="EMBL" id="API52031.1"/>
    </source>
</evidence>
<reference evidence="1 2" key="1">
    <citation type="submission" date="2016-11" db="EMBL/GenBank/DDBJ databases">
        <title>Rhizobium leguminosarum bv. viciae strain Vaf12 isolated from Vavilovia formosa root nodules from Russia, Dagestan.</title>
        <authorList>
            <person name="Kimeklis A."/>
        </authorList>
    </citation>
    <scope>NUCLEOTIDE SEQUENCE [LARGE SCALE GENOMIC DNA]</scope>
    <source>
        <strain evidence="1 2">Vaf-108</strain>
    </source>
</reference>